<gene>
    <name evidence="2" type="ORF">LPLAT_LOCUS7020</name>
</gene>
<sequence>MPTVLRVGHPENKSIITNMMMEQNTKKNLQFQGDQILQEPAIAAGIVPAADSSLSYNGLTGVTPAGMPGHQATAEKSNNMTEEQVPVPPVQTESMMEIPSSFSFPFDKMPRSQEDQKKE</sequence>
<evidence type="ECO:0000313" key="3">
    <source>
        <dbReference type="Proteomes" id="UP001497644"/>
    </source>
</evidence>
<dbReference type="EMBL" id="CAXIPU020000512">
    <property type="protein sequence ID" value="CAL1672351.1"/>
    <property type="molecule type" value="Genomic_DNA"/>
</dbReference>
<accession>A0AAV2MZ77</accession>
<evidence type="ECO:0000256" key="1">
    <source>
        <dbReference type="SAM" id="MobiDB-lite"/>
    </source>
</evidence>
<dbReference type="Proteomes" id="UP001497644">
    <property type="component" value="Unassembled WGS sequence"/>
</dbReference>
<proteinExistence type="predicted"/>
<keyword evidence="3" id="KW-1185">Reference proteome</keyword>
<protein>
    <submittedName>
        <fullName evidence="2">Uncharacterized protein</fullName>
    </submittedName>
</protein>
<comment type="caution">
    <text evidence="2">The sequence shown here is derived from an EMBL/GenBank/DDBJ whole genome shotgun (WGS) entry which is preliminary data.</text>
</comment>
<evidence type="ECO:0000313" key="2">
    <source>
        <dbReference type="EMBL" id="CAL1672351.1"/>
    </source>
</evidence>
<organism evidence="2 3">
    <name type="scientific">Lasius platythorax</name>
    <dbReference type="NCBI Taxonomy" id="488582"/>
    <lineage>
        <taxon>Eukaryota</taxon>
        <taxon>Metazoa</taxon>
        <taxon>Ecdysozoa</taxon>
        <taxon>Arthropoda</taxon>
        <taxon>Hexapoda</taxon>
        <taxon>Insecta</taxon>
        <taxon>Pterygota</taxon>
        <taxon>Neoptera</taxon>
        <taxon>Endopterygota</taxon>
        <taxon>Hymenoptera</taxon>
        <taxon>Apocrita</taxon>
        <taxon>Aculeata</taxon>
        <taxon>Formicoidea</taxon>
        <taxon>Formicidae</taxon>
        <taxon>Formicinae</taxon>
        <taxon>Lasius</taxon>
        <taxon>Lasius</taxon>
    </lineage>
</organism>
<feature type="compositionally biased region" description="Basic and acidic residues" evidence="1">
    <location>
        <begin position="108"/>
        <end position="119"/>
    </location>
</feature>
<name>A0AAV2MZ77_9HYME</name>
<reference evidence="2" key="1">
    <citation type="submission" date="2024-04" db="EMBL/GenBank/DDBJ databases">
        <authorList>
            <consortium name="Molecular Ecology Group"/>
        </authorList>
    </citation>
    <scope>NUCLEOTIDE SEQUENCE</scope>
</reference>
<feature type="region of interest" description="Disordered" evidence="1">
    <location>
        <begin position="65"/>
        <end position="119"/>
    </location>
</feature>
<dbReference type="AlphaFoldDB" id="A0AAV2MZ77"/>